<dbReference type="InterPro" id="IPR035093">
    <property type="entry name" value="RelE/ParE_toxin_dom_sf"/>
</dbReference>
<name>A0A1C2I1J2_ACITH</name>
<protein>
    <submittedName>
        <fullName evidence="1">Plasmid maintenance system killer</fullName>
    </submittedName>
</protein>
<dbReference type="OrthoDB" id="9801102at2"/>
<reference evidence="1" key="1">
    <citation type="journal article" date="2016" name="Int. J. Mol. Sci.">
        <title>Comparative genomics of the extreme acidophile Acidithiobacillus thiooxidans reveals intraspecific divergence and niche adaptation.</title>
        <authorList>
            <person name="Zhang X."/>
            <person name="Feng X."/>
            <person name="Tao J."/>
            <person name="Ma L."/>
            <person name="Xiao Y."/>
            <person name="Liang Y."/>
            <person name="Liu X."/>
            <person name="Yin H."/>
        </authorList>
    </citation>
    <scope>NUCLEOTIDE SEQUENCE [LARGE SCALE GENOMIC DNA]</scope>
    <source>
        <strain evidence="1">DXS-W</strain>
    </source>
</reference>
<comment type="caution">
    <text evidence="1">The sequence shown here is derived from an EMBL/GenBank/DDBJ whole genome shotgun (WGS) entry which is preliminary data.</text>
</comment>
<organism evidence="1 2">
    <name type="scientific">Acidithiobacillus thiooxidans</name>
    <name type="common">Thiobacillus thiooxidans</name>
    <dbReference type="NCBI Taxonomy" id="930"/>
    <lineage>
        <taxon>Bacteria</taxon>
        <taxon>Pseudomonadati</taxon>
        <taxon>Pseudomonadota</taxon>
        <taxon>Acidithiobacillia</taxon>
        <taxon>Acidithiobacillales</taxon>
        <taxon>Acidithiobacillaceae</taxon>
        <taxon>Acidithiobacillus</taxon>
    </lineage>
</organism>
<proteinExistence type="predicted"/>
<dbReference type="AlphaFoldDB" id="A0A1C2I1J2"/>
<dbReference type="Proteomes" id="UP000095008">
    <property type="component" value="Unassembled WGS sequence"/>
</dbReference>
<gene>
    <name evidence="1" type="ORF">A6M23_14650</name>
</gene>
<dbReference type="Pfam" id="PF05015">
    <property type="entry name" value="HigB-like_toxin"/>
    <property type="match status" value="1"/>
</dbReference>
<dbReference type="InterPro" id="IPR007711">
    <property type="entry name" value="HigB-1"/>
</dbReference>
<dbReference type="PANTHER" id="PTHR40266:SF2">
    <property type="entry name" value="TOXIN HIGB-1"/>
    <property type="match status" value="1"/>
</dbReference>
<evidence type="ECO:0000313" key="1">
    <source>
        <dbReference type="EMBL" id="OCX69878.1"/>
    </source>
</evidence>
<dbReference type="PANTHER" id="PTHR40266">
    <property type="entry name" value="TOXIN HIGB-1"/>
    <property type="match status" value="1"/>
</dbReference>
<dbReference type="Gene3D" id="3.30.2310.20">
    <property type="entry name" value="RelE-like"/>
    <property type="match status" value="1"/>
</dbReference>
<evidence type="ECO:0000313" key="2">
    <source>
        <dbReference type="Proteomes" id="UP000095008"/>
    </source>
</evidence>
<dbReference type="EMBL" id="LWRY01000187">
    <property type="protein sequence ID" value="OCX69878.1"/>
    <property type="molecule type" value="Genomic_DNA"/>
</dbReference>
<accession>A0A1C2I1J2</accession>
<keyword evidence="2" id="KW-1185">Reference proteome</keyword>
<dbReference type="SUPFAM" id="SSF143011">
    <property type="entry name" value="RelE-like"/>
    <property type="match status" value="1"/>
</dbReference>
<sequence length="93" mass="10750">MIMSFADKQTAAVFAGLKVHRLGSELLRMAQRKLAILNRAGRVEDLAVPPGNRLEKLSGDRDGQWSIRINDQWRICFVWRDNNAWDVEIVDYH</sequence>